<sequence>MKRIVMFTLSWLLVIHGLAQRNQLQLIRISEDNDALNVRRESTDREYTNGTRIDIFYTKHAKPRLLSALLIPIGSQRFEDDNDPNAIDNLYGVGLTQLMYTPSDITQENVIRQSRPYTGVLYATHSLISSDPIHKQRLTTELGLGVLGKAALGKEVQTWFHEKFGFDKPRGWQHQLPTDVVINYLIVYEKALVQPSPNLEIIGLLSTNVGSLSNNINAGITFRAGIFGNYFSNFPNREAASQPGKRPFQFYFFMRPVGRLVMDDAVLQGGFFTHNSAEHVIDRDLLNRGYMQFEYGVVLSRNRLGISFSEKLITAQYNGAPSQQVGNLTFSFGL</sequence>
<accession>A0ABW5M8V6</accession>
<gene>
    <name evidence="1" type="ORF">ACFSUS_18585</name>
</gene>
<dbReference type="Gene3D" id="2.40.128.140">
    <property type="entry name" value="Outer membrane protein"/>
    <property type="match status" value="1"/>
</dbReference>
<keyword evidence="2" id="KW-1185">Reference proteome</keyword>
<dbReference type="EMBL" id="JBHULN010000012">
    <property type="protein sequence ID" value="MFD2572653.1"/>
    <property type="molecule type" value="Genomic_DNA"/>
</dbReference>
<dbReference type="InterPro" id="IPR037107">
    <property type="entry name" value="Put_OMP_sf"/>
</dbReference>
<reference evidence="2" key="1">
    <citation type="journal article" date="2019" name="Int. J. Syst. Evol. Microbiol.">
        <title>The Global Catalogue of Microorganisms (GCM) 10K type strain sequencing project: providing services to taxonomists for standard genome sequencing and annotation.</title>
        <authorList>
            <consortium name="The Broad Institute Genomics Platform"/>
            <consortium name="The Broad Institute Genome Sequencing Center for Infectious Disease"/>
            <person name="Wu L."/>
            <person name="Ma J."/>
        </authorList>
    </citation>
    <scope>NUCLEOTIDE SEQUENCE [LARGE SCALE GENOMIC DNA]</scope>
    <source>
        <strain evidence="2">KCTC 42805</strain>
    </source>
</reference>
<protein>
    <submittedName>
        <fullName evidence="1">Lipid A deacylase LpxR family protein</fullName>
    </submittedName>
</protein>
<dbReference type="Pfam" id="PF09982">
    <property type="entry name" value="LpxR"/>
    <property type="match status" value="1"/>
</dbReference>
<comment type="caution">
    <text evidence="1">The sequence shown here is derived from an EMBL/GenBank/DDBJ whole genome shotgun (WGS) entry which is preliminary data.</text>
</comment>
<evidence type="ECO:0000313" key="2">
    <source>
        <dbReference type="Proteomes" id="UP001597469"/>
    </source>
</evidence>
<organism evidence="1 2">
    <name type="scientific">Spirosoma soli</name>
    <dbReference type="NCBI Taxonomy" id="1770529"/>
    <lineage>
        <taxon>Bacteria</taxon>
        <taxon>Pseudomonadati</taxon>
        <taxon>Bacteroidota</taxon>
        <taxon>Cytophagia</taxon>
        <taxon>Cytophagales</taxon>
        <taxon>Cytophagaceae</taxon>
        <taxon>Spirosoma</taxon>
    </lineage>
</organism>
<name>A0ABW5M8V6_9BACT</name>
<dbReference type="RefSeq" id="WP_381525247.1">
    <property type="nucleotide sequence ID" value="NZ_JBHULN010000012.1"/>
</dbReference>
<proteinExistence type="predicted"/>
<dbReference type="Proteomes" id="UP001597469">
    <property type="component" value="Unassembled WGS sequence"/>
</dbReference>
<dbReference type="InterPro" id="IPR018707">
    <property type="entry name" value="LpxR"/>
</dbReference>
<evidence type="ECO:0000313" key="1">
    <source>
        <dbReference type="EMBL" id="MFD2572653.1"/>
    </source>
</evidence>